<dbReference type="PANTHER" id="PTHR14490:SF5">
    <property type="entry name" value="PROTEIN KRI1 HOMOLOG"/>
    <property type="match status" value="1"/>
</dbReference>
<name>A0A7J7U0X0_RHIFE</name>
<evidence type="ECO:0000313" key="2">
    <source>
        <dbReference type="EMBL" id="KAF6306474.1"/>
    </source>
</evidence>
<protein>
    <submittedName>
        <fullName evidence="2">KRI1-like protein</fullName>
    </submittedName>
</protein>
<dbReference type="Proteomes" id="UP000585614">
    <property type="component" value="Unassembled WGS sequence"/>
</dbReference>
<evidence type="ECO:0000313" key="3">
    <source>
        <dbReference type="Proteomes" id="UP000585614"/>
    </source>
</evidence>
<feature type="compositionally biased region" description="Basic and acidic residues" evidence="1">
    <location>
        <begin position="58"/>
        <end position="69"/>
    </location>
</feature>
<sequence length="114" mass="13496">MGRRAAMPESRGPSPLRVNAAFAARYSRYREREELQRLKDRYQGRDGGDDSSSESDSSDERVEFDPQQEHDFYRTLSLLKKKDPRIYQKDATFYQRTARRSWQPRSKRRCGPCT</sequence>
<proteinExistence type="predicted"/>
<organism evidence="2 3">
    <name type="scientific">Rhinolophus ferrumequinum</name>
    <name type="common">Greater horseshoe bat</name>
    <dbReference type="NCBI Taxonomy" id="59479"/>
    <lineage>
        <taxon>Eukaryota</taxon>
        <taxon>Metazoa</taxon>
        <taxon>Chordata</taxon>
        <taxon>Craniata</taxon>
        <taxon>Vertebrata</taxon>
        <taxon>Euteleostomi</taxon>
        <taxon>Mammalia</taxon>
        <taxon>Eutheria</taxon>
        <taxon>Laurasiatheria</taxon>
        <taxon>Chiroptera</taxon>
        <taxon>Yinpterochiroptera</taxon>
        <taxon>Rhinolophoidea</taxon>
        <taxon>Rhinolophidae</taxon>
        <taxon>Rhinolophinae</taxon>
        <taxon>Rhinolophus</taxon>
    </lineage>
</organism>
<dbReference type="AlphaFoldDB" id="A0A7J7U0X0"/>
<evidence type="ECO:0000256" key="1">
    <source>
        <dbReference type="SAM" id="MobiDB-lite"/>
    </source>
</evidence>
<gene>
    <name evidence="2" type="ORF">mRhiFer1_007498</name>
</gene>
<reference evidence="2 3" key="1">
    <citation type="journal article" date="2020" name="Nature">
        <title>Six reference-quality genomes reveal evolution of bat adaptations.</title>
        <authorList>
            <person name="Jebb D."/>
            <person name="Huang Z."/>
            <person name="Pippel M."/>
            <person name="Hughes G.M."/>
            <person name="Lavrichenko K."/>
            <person name="Devanna P."/>
            <person name="Winkler S."/>
            <person name="Jermiin L.S."/>
            <person name="Skirmuntt E.C."/>
            <person name="Katzourakis A."/>
            <person name="Burkitt-Gray L."/>
            <person name="Ray D.A."/>
            <person name="Sullivan K.A.M."/>
            <person name="Roscito J.G."/>
            <person name="Kirilenko B.M."/>
            <person name="Davalos L.M."/>
            <person name="Corthals A.P."/>
            <person name="Power M.L."/>
            <person name="Jones G."/>
            <person name="Ransome R.D."/>
            <person name="Dechmann D.K.N."/>
            <person name="Locatelli A.G."/>
            <person name="Puechmaille S.J."/>
            <person name="Fedrigo O."/>
            <person name="Jarvis E.D."/>
            <person name="Hiller M."/>
            <person name="Vernes S.C."/>
            <person name="Myers E.W."/>
            <person name="Teeling E.C."/>
        </authorList>
    </citation>
    <scope>NUCLEOTIDE SEQUENCE [LARGE SCALE GENOMIC DNA]</scope>
    <source>
        <strain evidence="2">MRhiFer1</strain>
        <tissue evidence="2">Lung</tissue>
    </source>
</reference>
<dbReference type="GO" id="GO:0000447">
    <property type="term" value="P:endonucleolytic cleavage in ITS1 to separate SSU-rRNA from 5.8S rRNA and LSU-rRNA from tricistronic rRNA transcript (SSU-rRNA, 5.8S rRNA, LSU-rRNA)"/>
    <property type="evidence" value="ECO:0007669"/>
    <property type="project" value="TreeGrafter"/>
</dbReference>
<dbReference type="EMBL" id="JACAGC010000017">
    <property type="protein sequence ID" value="KAF6306474.1"/>
    <property type="molecule type" value="Genomic_DNA"/>
</dbReference>
<accession>A0A7J7U0X0</accession>
<dbReference type="GO" id="GO:0005730">
    <property type="term" value="C:nucleolus"/>
    <property type="evidence" value="ECO:0007669"/>
    <property type="project" value="TreeGrafter"/>
</dbReference>
<dbReference type="GO" id="GO:0030686">
    <property type="term" value="C:90S preribosome"/>
    <property type="evidence" value="ECO:0007669"/>
    <property type="project" value="TreeGrafter"/>
</dbReference>
<dbReference type="PANTHER" id="PTHR14490">
    <property type="entry name" value="ZINC FINGER, ZZ TYPE"/>
    <property type="match status" value="1"/>
</dbReference>
<feature type="compositionally biased region" description="Basic and acidic residues" evidence="1">
    <location>
        <begin position="35"/>
        <end position="48"/>
    </location>
</feature>
<comment type="caution">
    <text evidence="2">The sequence shown here is derived from an EMBL/GenBank/DDBJ whole genome shotgun (WGS) entry which is preliminary data.</text>
</comment>
<dbReference type="InterPro" id="IPR018034">
    <property type="entry name" value="Kri1"/>
</dbReference>
<feature type="region of interest" description="Disordered" evidence="1">
    <location>
        <begin position="35"/>
        <end position="69"/>
    </location>
</feature>